<proteinExistence type="predicted"/>
<dbReference type="InterPro" id="IPR050377">
    <property type="entry name" value="Radical_SAM_PqqE_MftC-like"/>
</dbReference>
<dbReference type="InterPro" id="IPR058240">
    <property type="entry name" value="rSAM_sf"/>
</dbReference>
<dbReference type="PROSITE" id="PS51918">
    <property type="entry name" value="RADICAL_SAM"/>
    <property type="match status" value="1"/>
</dbReference>
<dbReference type="SFLD" id="SFLDG01067">
    <property type="entry name" value="SPASM/twitch_domain_containing"/>
    <property type="match status" value="1"/>
</dbReference>
<evidence type="ECO:0000256" key="1">
    <source>
        <dbReference type="ARBA" id="ARBA00022691"/>
    </source>
</evidence>
<dbReference type="STRING" id="596315.HMPREF0634_0993"/>
<dbReference type="InterPro" id="IPR013785">
    <property type="entry name" value="Aldolase_TIM"/>
</dbReference>
<dbReference type="Pfam" id="PF04055">
    <property type="entry name" value="Radical_SAM"/>
    <property type="match status" value="1"/>
</dbReference>
<dbReference type="GO" id="GO:0046872">
    <property type="term" value="F:metal ion binding"/>
    <property type="evidence" value="ECO:0007669"/>
    <property type="project" value="UniProtKB-KW"/>
</dbReference>
<dbReference type="AlphaFoldDB" id="E0E4C0"/>
<feature type="domain" description="Radical SAM core" evidence="5">
    <location>
        <begin position="31"/>
        <end position="237"/>
    </location>
</feature>
<gene>
    <name evidence="6" type="ORF">HMPREF0634_0993</name>
</gene>
<evidence type="ECO:0000313" key="6">
    <source>
        <dbReference type="EMBL" id="EFM64270.1"/>
    </source>
</evidence>
<dbReference type="PANTHER" id="PTHR11228:SF7">
    <property type="entry name" value="PQQA PEPTIDE CYCLASE"/>
    <property type="match status" value="1"/>
</dbReference>
<dbReference type="InterPro" id="IPR007197">
    <property type="entry name" value="rSAM"/>
</dbReference>
<dbReference type="PANTHER" id="PTHR11228">
    <property type="entry name" value="RADICAL SAM DOMAIN PROTEIN"/>
    <property type="match status" value="1"/>
</dbReference>
<keyword evidence="7" id="KW-1185">Reference proteome</keyword>
<dbReference type="CDD" id="cd01335">
    <property type="entry name" value="Radical_SAM"/>
    <property type="match status" value="1"/>
</dbReference>
<dbReference type="EMBL" id="ADGQ01000064">
    <property type="protein sequence ID" value="EFM64270.1"/>
    <property type="molecule type" value="Genomic_DNA"/>
</dbReference>
<keyword evidence="2" id="KW-0479">Metal-binding</keyword>
<name>E0E4C0_9FIRM</name>
<organism evidence="6 7">
    <name type="scientific">Peptostreptococcus stomatis DSM 17678</name>
    <dbReference type="NCBI Taxonomy" id="596315"/>
    <lineage>
        <taxon>Bacteria</taxon>
        <taxon>Bacillati</taxon>
        <taxon>Bacillota</taxon>
        <taxon>Clostridia</taxon>
        <taxon>Peptostreptococcales</taxon>
        <taxon>Peptostreptococcaceae</taxon>
        <taxon>Peptostreptococcus</taxon>
    </lineage>
</organism>
<dbReference type="GO" id="GO:0051536">
    <property type="term" value="F:iron-sulfur cluster binding"/>
    <property type="evidence" value="ECO:0007669"/>
    <property type="project" value="UniProtKB-KW"/>
</dbReference>
<evidence type="ECO:0000256" key="4">
    <source>
        <dbReference type="ARBA" id="ARBA00023014"/>
    </source>
</evidence>
<keyword evidence="3" id="KW-0408">Iron</keyword>
<sequence>MATKRILLQKDIDEYLNKKLNTYGFEIPVKFSAPISLIWEITGKCNSKCLYCSGGFPKVVKEISKQEKINLAKEICDMKVFMISISGGEPLVNEDLLDIVSIFSDNDVPVMICTSGYNINYEILSKLLKIKGIAFNVSIDSVDAEVNDYQRGRKGALNEALKLIEFIRENEKERSFMSIEAVATKNNYSGMSDLVKFFNENYSINEIRIQPMVTMNQKVIQCGLDINAEEFQLCVTNVNGFISKYNDHVKDDNLGLSTCVRFIDQFKLIENGLRTGRTWGGVITPDGNFLLSVYLPSNLGSIYQDGSFKTTWDNRFSCAWRNFKEDLEQKSIKNLWDLKRLYV</sequence>
<dbReference type="Gene3D" id="3.20.20.70">
    <property type="entry name" value="Aldolase class I"/>
    <property type="match status" value="1"/>
</dbReference>
<keyword evidence="1" id="KW-0949">S-adenosyl-L-methionine</keyword>
<keyword evidence="4" id="KW-0411">Iron-sulfur</keyword>
<dbReference type="GeneID" id="84801127"/>
<evidence type="ECO:0000259" key="5">
    <source>
        <dbReference type="PROSITE" id="PS51918"/>
    </source>
</evidence>
<dbReference type="OrthoDB" id="7021155at2"/>
<dbReference type="SFLD" id="SFLDS00029">
    <property type="entry name" value="Radical_SAM"/>
    <property type="match status" value="1"/>
</dbReference>
<evidence type="ECO:0000256" key="3">
    <source>
        <dbReference type="ARBA" id="ARBA00023004"/>
    </source>
</evidence>
<reference evidence="6 7" key="1">
    <citation type="submission" date="2010-08" db="EMBL/GenBank/DDBJ databases">
        <authorList>
            <person name="Harkins D.M."/>
            <person name="Madupu R."/>
            <person name="Durkin A.S."/>
            <person name="Torralba M."/>
            <person name="Methe B."/>
            <person name="Sutton G.G."/>
            <person name="Nelson K.E."/>
        </authorList>
    </citation>
    <scope>NUCLEOTIDE SEQUENCE [LARGE SCALE GENOMIC DNA]</scope>
    <source>
        <strain evidence="6 7">DSM 17678</strain>
    </source>
</reference>
<protein>
    <submittedName>
        <fullName evidence="6">Radical SAM domain protein</fullName>
    </submittedName>
</protein>
<dbReference type="RefSeq" id="WP_007790387.1">
    <property type="nucleotide sequence ID" value="NZ_ADGQ01000064.1"/>
</dbReference>
<dbReference type="SUPFAM" id="SSF102114">
    <property type="entry name" value="Radical SAM enzymes"/>
    <property type="match status" value="1"/>
</dbReference>
<evidence type="ECO:0000313" key="7">
    <source>
        <dbReference type="Proteomes" id="UP000003244"/>
    </source>
</evidence>
<dbReference type="GO" id="GO:0003824">
    <property type="term" value="F:catalytic activity"/>
    <property type="evidence" value="ECO:0007669"/>
    <property type="project" value="InterPro"/>
</dbReference>
<accession>E0E4C0</accession>
<dbReference type="eggNOG" id="COG0535">
    <property type="taxonomic scope" value="Bacteria"/>
</dbReference>
<evidence type="ECO:0000256" key="2">
    <source>
        <dbReference type="ARBA" id="ARBA00022723"/>
    </source>
</evidence>
<comment type="caution">
    <text evidence="6">The sequence shown here is derived from an EMBL/GenBank/DDBJ whole genome shotgun (WGS) entry which is preliminary data.</text>
</comment>
<dbReference type="Proteomes" id="UP000003244">
    <property type="component" value="Unassembled WGS sequence"/>
</dbReference>